<evidence type="ECO:0000256" key="8">
    <source>
        <dbReference type="SAM" id="SignalP"/>
    </source>
</evidence>
<evidence type="ECO:0000313" key="10">
    <source>
        <dbReference type="EMBL" id="CAD5325005.1"/>
    </source>
</evidence>
<name>A0A7G2ERW8_ARATH</name>
<feature type="region of interest" description="Disordered" evidence="6">
    <location>
        <begin position="810"/>
        <end position="845"/>
    </location>
</feature>
<evidence type="ECO:0000256" key="1">
    <source>
        <dbReference type="ARBA" id="ARBA00004167"/>
    </source>
</evidence>
<keyword evidence="5 7" id="KW-0472">Membrane</keyword>
<feature type="signal peptide" evidence="8">
    <location>
        <begin position="1"/>
        <end position="32"/>
    </location>
</feature>
<feature type="domain" description="Malectin-like" evidence="9">
    <location>
        <begin position="44"/>
        <end position="366"/>
    </location>
</feature>
<proteinExistence type="predicted"/>
<dbReference type="AlphaFoldDB" id="A0A7G2ERW8"/>
<evidence type="ECO:0000259" key="9">
    <source>
        <dbReference type="Pfam" id="PF12819"/>
    </source>
</evidence>
<dbReference type="Pfam" id="PF12819">
    <property type="entry name" value="Malectin_like"/>
    <property type="match status" value="2"/>
</dbReference>
<keyword evidence="3 8" id="KW-0732">Signal</keyword>
<dbReference type="InterPro" id="IPR024788">
    <property type="entry name" value="Malectin-like_Carb-bd_dom"/>
</dbReference>
<reference evidence="10 11" key="1">
    <citation type="submission" date="2020-09" db="EMBL/GenBank/DDBJ databases">
        <authorList>
            <person name="Ashkenazy H."/>
        </authorList>
    </citation>
    <scope>NUCLEOTIDE SEQUENCE [LARGE SCALE GENOMIC DNA]</scope>
    <source>
        <strain evidence="11">cv. Cdm-0</strain>
    </source>
</reference>
<keyword evidence="4 7" id="KW-1133">Transmembrane helix</keyword>
<feature type="compositionally biased region" description="Polar residues" evidence="6">
    <location>
        <begin position="810"/>
        <end position="833"/>
    </location>
</feature>
<dbReference type="PANTHER" id="PTHR45631">
    <property type="entry name" value="OS07G0107800 PROTEIN-RELATED"/>
    <property type="match status" value="1"/>
</dbReference>
<evidence type="ECO:0000313" key="11">
    <source>
        <dbReference type="Proteomes" id="UP000516314"/>
    </source>
</evidence>
<keyword evidence="2 7" id="KW-0812">Transmembrane</keyword>
<gene>
    <name evidence="10" type="ORF">AT9943_LOCUS12867</name>
</gene>
<dbReference type="GO" id="GO:0016020">
    <property type="term" value="C:membrane"/>
    <property type="evidence" value="ECO:0007669"/>
    <property type="project" value="UniProtKB-SubCell"/>
</dbReference>
<dbReference type="Gene3D" id="2.60.120.430">
    <property type="entry name" value="Galactose-binding lectin"/>
    <property type="match status" value="1"/>
</dbReference>
<dbReference type="PANTHER" id="PTHR45631:SF120">
    <property type="entry name" value="KINASE-LIKE PROTEIN-RELATED"/>
    <property type="match status" value="1"/>
</dbReference>
<evidence type="ECO:0000256" key="6">
    <source>
        <dbReference type="SAM" id="MobiDB-lite"/>
    </source>
</evidence>
<sequence length="845" mass="92395">MISIHSGDMESPHGVLLLAFISTLAIVHLVQAQDQKALSLGISIDCGTTGSYVDSNNVTWVGDKGFVTTGESINITDVTTKPINTLRYFPTGQTNCYTNIPVTKGRKTLVRTKYYYENYDDKFSPPSFDIVYDGKHRDSIDITESLLDDEDTFYFSEVIFAPASENISVCLLRTSPSDNPFISSIEVYSFDDGMYKDLGPEEGLILYQRITYGAKKLISYPLDPFGRLWSPSASGDNTALTDLSTSAPSIDITGASNKPPEIVMSKALSGDGLIISDLPLPSTATLVYLALYFSEPQSLGRTQKRSFNVFLDDMQVGSHPIVPVFGKATQLVLRDVEATSGSQIVLKSTDDSVLPTMINGLELYSISGTNLKGGKKKNSLPLILGVTFASVFVLLWSAFVVNILRKRQNAKPVSNTAPTTSTENMENGLLLLAFISTLVTVHQFHIIQAQEGISIDCGTTGSYVDSNNVTWVGDKGFVTTGESINITDVVKKPINTLRYFPTGQTNCYTNIPATKGRTTLVRTKFYYKNYDENYSPPSFDVVYDGKHRDSIAMTVDSLFSDEETFHYSEVIFAPANENISVCLVRTSPSDNPFISSIEVYRFDAGMYDDLGPEEGFILYKRNAYGVTKLISYPLDPYGRLWSPKGSQDYPGLIDLTTSAPSIDITGALNKPPEIVMTKAMSGDGFIMSGLNLPSTLLPVYLALYFSEPQSLGRTQKRSFTVFLDGMQVGSHPIVPVFGKATQFVLRDIMASSESQLVFKSTDDSGLPTIISGLEVYSISNYKDHGSGGGGQSGNSNKAFVVSILRKRQNAMQQSNKSPTMSTEHGIRTGTSPLFGQETVSDKIDS</sequence>
<evidence type="ECO:0000256" key="3">
    <source>
        <dbReference type="ARBA" id="ARBA00022729"/>
    </source>
</evidence>
<accession>A0A7G2ERW8</accession>
<dbReference type="Proteomes" id="UP000516314">
    <property type="component" value="Chromosome 3"/>
</dbReference>
<evidence type="ECO:0000256" key="7">
    <source>
        <dbReference type="SAM" id="Phobius"/>
    </source>
</evidence>
<protein>
    <submittedName>
        <fullName evidence="10">(thale cress) hypothetical protein</fullName>
    </submittedName>
</protein>
<evidence type="ECO:0000256" key="4">
    <source>
        <dbReference type="ARBA" id="ARBA00022989"/>
    </source>
</evidence>
<feature type="transmembrane region" description="Helical" evidence="7">
    <location>
        <begin position="429"/>
        <end position="447"/>
    </location>
</feature>
<dbReference type="EMBL" id="LR881468">
    <property type="protein sequence ID" value="CAD5325005.1"/>
    <property type="molecule type" value="Genomic_DNA"/>
</dbReference>
<feature type="chain" id="PRO_5028871601" evidence="8">
    <location>
        <begin position="33"/>
        <end position="845"/>
    </location>
</feature>
<evidence type="ECO:0000256" key="5">
    <source>
        <dbReference type="ARBA" id="ARBA00023136"/>
    </source>
</evidence>
<organism evidence="10 11">
    <name type="scientific">Arabidopsis thaliana</name>
    <name type="common">Mouse-ear cress</name>
    <dbReference type="NCBI Taxonomy" id="3702"/>
    <lineage>
        <taxon>Eukaryota</taxon>
        <taxon>Viridiplantae</taxon>
        <taxon>Streptophyta</taxon>
        <taxon>Embryophyta</taxon>
        <taxon>Tracheophyta</taxon>
        <taxon>Spermatophyta</taxon>
        <taxon>Magnoliopsida</taxon>
        <taxon>eudicotyledons</taxon>
        <taxon>Gunneridae</taxon>
        <taxon>Pentapetalae</taxon>
        <taxon>rosids</taxon>
        <taxon>malvids</taxon>
        <taxon>Brassicales</taxon>
        <taxon>Brassicaceae</taxon>
        <taxon>Camelineae</taxon>
        <taxon>Arabidopsis</taxon>
    </lineage>
</organism>
<feature type="transmembrane region" description="Helical" evidence="7">
    <location>
        <begin position="382"/>
        <end position="404"/>
    </location>
</feature>
<comment type="subcellular location">
    <subcellularLocation>
        <location evidence="1">Membrane</location>
        <topology evidence="1">Single-pass membrane protein</topology>
    </subcellularLocation>
</comment>
<feature type="domain" description="Malectin-like" evidence="9">
    <location>
        <begin position="455"/>
        <end position="778"/>
    </location>
</feature>
<evidence type="ECO:0000256" key="2">
    <source>
        <dbReference type="ARBA" id="ARBA00022692"/>
    </source>
</evidence>